<protein>
    <submittedName>
        <fullName evidence="1">Uncharacterized protein</fullName>
    </submittedName>
</protein>
<reference evidence="1" key="1">
    <citation type="submission" date="2020-04" db="EMBL/GenBank/DDBJ databases">
        <authorList>
            <person name="Alioto T."/>
            <person name="Alioto T."/>
            <person name="Gomez Garrido J."/>
        </authorList>
    </citation>
    <scope>NUCLEOTIDE SEQUENCE</scope>
    <source>
        <strain evidence="1">A484AB</strain>
    </source>
</reference>
<organism evidence="1 2">
    <name type="scientific">Paramuricea clavata</name>
    <name type="common">Red gorgonian</name>
    <name type="synonym">Violescent sea-whip</name>
    <dbReference type="NCBI Taxonomy" id="317549"/>
    <lineage>
        <taxon>Eukaryota</taxon>
        <taxon>Metazoa</taxon>
        <taxon>Cnidaria</taxon>
        <taxon>Anthozoa</taxon>
        <taxon>Octocorallia</taxon>
        <taxon>Malacalcyonacea</taxon>
        <taxon>Plexauridae</taxon>
        <taxon>Paramuricea</taxon>
    </lineage>
</organism>
<comment type="caution">
    <text evidence="1">The sequence shown here is derived from an EMBL/GenBank/DDBJ whole genome shotgun (WGS) entry which is preliminary data.</text>
</comment>
<dbReference type="EMBL" id="CACRXK020022947">
    <property type="protein sequence ID" value="CAB4037321.1"/>
    <property type="molecule type" value="Genomic_DNA"/>
</dbReference>
<keyword evidence="2" id="KW-1185">Reference proteome</keyword>
<accession>A0A6S7K1Q3</accession>
<evidence type="ECO:0000313" key="2">
    <source>
        <dbReference type="Proteomes" id="UP001152795"/>
    </source>
</evidence>
<dbReference type="AlphaFoldDB" id="A0A6S7K1Q3"/>
<proteinExistence type="predicted"/>
<evidence type="ECO:0000313" key="1">
    <source>
        <dbReference type="EMBL" id="CAB4037321.1"/>
    </source>
</evidence>
<dbReference type="Proteomes" id="UP001152795">
    <property type="component" value="Unassembled WGS sequence"/>
</dbReference>
<gene>
    <name evidence="1" type="ORF">PACLA_8A013772</name>
</gene>
<name>A0A6S7K1Q3_PARCT</name>
<sequence>MSEDKDEITRLNPVARAILQGLYDTESPLHKLLGLHYVLKAIWNNVVDHWKSRIKKTDENSHPEEADTSYVSFVKLRTQGVRAFFQKDVVVVFPKPSKININMMPFVMGRDFRETRLPKYLRHYWDQIIKHCIMDSEVGKIGYLTIHESYVDEGTSQRRPGIHTESPGVVMLKDSKGCVMNRYFGWGGGNSFNFKEMELEGGIFMASNVENSCRVWNCEILRPEVDSLDVVGKHGDIEHLREFLPADSETMTAGHVYWITDRTPHESLPLKKGIYRQFFRLVTSLVAAWFEDHSTKNPNGVVPDPKLTKIVKGSKFDGICCVIEP</sequence>
<dbReference type="OrthoDB" id="6017043at2759"/>